<accession>A0A1B9H485</accession>
<dbReference type="STRING" id="1296120.A0A1B9H485"/>
<feature type="compositionally biased region" description="Polar residues" evidence="1">
    <location>
        <begin position="259"/>
        <end position="270"/>
    </location>
</feature>
<organism evidence="2 3">
    <name type="scientific">Kwoniella heveanensis BCC8398</name>
    <dbReference type="NCBI Taxonomy" id="1296120"/>
    <lineage>
        <taxon>Eukaryota</taxon>
        <taxon>Fungi</taxon>
        <taxon>Dikarya</taxon>
        <taxon>Basidiomycota</taxon>
        <taxon>Agaricomycotina</taxon>
        <taxon>Tremellomycetes</taxon>
        <taxon>Tremellales</taxon>
        <taxon>Cryptococcaceae</taxon>
        <taxon>Kwoniella</taxon>
    </lineage>
</organism>
<reference evidence="3" key="2">
    <citation type="submission" date="2013-12" db="EMBL/GenBank/DDBJ databases">
        <title>Evolution of pathogenesis and genome organization in the Tremellales.</title>
        <authorList>
            <person name="Cuomo C."/>
            <person name="Litvintseva A."/>
            <person name="Heitman J."/>
            <person name="Chen Y."/>
            <person name="Sun S."/>
            <person name="Springer D."/>
            <person name="Dromer F."/>
            <person name="Young S."/>
            <person name="Zeng Q."/>
            <person name="Chapman S."/>
            <person name="Gujja S."/>
            <person name="Saif S."/>
            <person name="Birren B."/>
        </authorList>
    </citation>
    <scope>NUCLEOTIDE SEQUENCE [LARGE SCALE GENOMIC DNA]</scope>
    <source>
        <strain evidence="3">BCC8398</strain>
    </source>
</reference>
<dbReference type="PANTHER" id="PTHR40132">
    <property type="entry name" value="PRE-MRNA-SPLICING FACTOR 38B"/>
    <property type="match status" value="1"/>
</dbReference>
<proteinExistence type="predicted"/>
<evidence type="ECO:0000313" key="3">
    <source>
        <dbReference type="Proteomes" id="UP000092666"/>
    </source>
</evidence>
<dbReference type="AlphaFoldDB" id="A0A1B9H485"/>
<gene>
    <name evidence="2" type="ORF">I316_00306</name>
</gene>
<feature type="compositionally biased region" description="Low complexity" evidence="1">
    <location>
        <begin position="108"/>
        <end position="143"/>
    </location>
</feature>
<sequence>MSMNSVVNNLVRAAAGIKADISDADLDAHVAKLLAEEAKVKEMKWSELGLAGLMPTGLNRGDSPDPTLPKTNKRFLASVIRTVDGHNTALLRQQAQSAREARDEKLGESSTGRSRAGSGSAASRLFGGAVRSLGGTGSGISSRSRSDKGKERERVGDGDRHGVSRLAGRRDPDGRDLRERVRERDRRSDDFESARYRDRNDQEADSHDGRRERSDHRDHGERAREGRRDRDRDEDENGRYGEDDRPRSHRGGRERERGQSPTHHQVQNDSLKAKTAFQDYRSPSKFRSRSRPPTLSPSSSPPPPAERISKMDKYFTSSYDPRTDLPAVPSEGLIQEVGWDNMLAILKERGQKKRRRSLDLSETDLPAPPPGILPSSYSPSRSASPDTIRRRVDKKERRARREERRARRRRERGKYASESDSDVSSANEERERERERERDRRRRKERKKEKEKEKGKGKEDKKYNGLKKEGGQSGSGILDGYEYVKKGGTRAWDVGK</sequence>
<reference evidence="2 3" key="1">
    <citation type="submission" date="2013-07" db="EMBL/GenBank/DDBJ databases">
        <title>The Genome Sequence of Cryptococcus heveanensis BCC8398.</title>
        <authorList>
            <consortium name="The Broad Institute Genome Sequencing Platform"/>
            <person name="Cuomo C."/>
            <person name="Litvintseva A."/>
            <person name="Chen Y."/>
            <person name="Heitman J."/>
            <person name="Sun S."/>
            <person name="Springer D."/>
            <person name="Dromer F."/>
            <person name="Young S.K."/>
            <person name="Zeng Q."/>
            <person name="Gargeya S."/>
            <person name="Fitzgerald M."/>
            <person name="Abouelleil A."/>
            <person name="Alvarado L."/>
            <person name="Berlin A.M."/>
            <person name="Chapman S.B."/>
            <person name="Dewar J."/>
            <person name="Goldberg J."/>
            <person name="Griggs A."/>
            <person name="Gujja S."/>
            <person name="Hansen M."/>
            <person name="Howarth C."/>
            <person name="Imamovic A."/>
            <person name="Larimer J."/>
            <person name="McCowan C."/>
            <person name="Murphy C."/>
            <person name="Pearson M."/>
            <person name="Priest M."/>
            <person name="Roberts A."/>
            <person name="Saif S."/>
            <person name="Shea T."/>
            <person name="Sykes S."/>
            <person name="Wortman J."/>
            <person name="Nusbaum C."/>
            <person name="Birren B."/>
        </authorList>
    </citation>
    <scope>NUCLEOTIDE SEQUENCE [LARGE SCALE GENOMIC DNA]</scope>
    <source>
        <strain evidence="2 3">BCC8398</strain>
    </source>
</reference>
<evidence type="ECO:0000256" key="1">
    <source>
        <dbReference type="SAM" id="MobiDB-lite"/>
    </source>
</evidence>
<feature type="compositionally biased region" description="Basic and acidic residues" evidence="1">
    <location>
        <begin position="427"/>
        <end position="438"/>
    </location>
</feature>
<keyword evidence="3" id="KW-1185">Reference proteome</keyword>
<feature type="region of interest" description="Disordered" evidence="1">
    <location>
        <begin position="92"/>
        <end position="333"/>
    </location>
</feature>
<dbReference type="PANTHER" id="PTHR40132:SF1">
    <property type="entry name" value="PRE-MRNA-SPLICING FACTOR 38B"/>
    <property type="match status" value="1"/>
</dbReference>
<name>A0A1B9H485_9TREE</name>
<dbReference type="EMBL" id="KI669492">
    <property type="protein sequence ID" value="OCF38082.1"/>
    <property type="molecule type" value="Genomic_DNA"/>
</dbReference>
<feature type="region of interest" description="Disordered" evidence="1">
    <location>
        <begin position="350"/>
        <end position="496"/>
    </location>
</feature>
<feature type="compositionally biased region" description="Basic and acidic residues" evidence="1">
    <location>
        <begin position="448"/>
        <end position="470"/>
    </location>
</feature>
<dbReference type="OrthoDB" id="2431475at2759"/>
<feature type="compositionally biased region" description="Basic and acidic residues" evidence="1">
    <location>
        <begin position="144"/>
        <end position="258"/>
    </location>
</feature>
<evidence type="ECO:0000313" key="2">
    <source>
        <dbReference type="EMBL" id="OCF38082.1"/>
    </source>
</evidence>
<feature type="compositionally biased region" description="Low complexity" evidence="1">
    <location>
        <begin position="374"/>
        <end position="385"/>
    </location>
</feature>
<feature type="compositionally biased region" description="Basic and acidic residues" evidence="1">
    <location>
        <begin position="387"/>
        <end position="405"/>
    </location>
</feature>
<protein>
    <submittedName>
        <fullName evidence="2">Uncharacterized protein</fullName>
    </submittedName>
</protein>
<dbReference type="Proteomes" id="UP000092666">
    <property type="component" value="Unassembled WGS sequence"/>
</dbReference>